<dbReference type="SUPFAM" id="SSF52096">
    <property type="entry name" value="ClpP/crotonase"/>
    <property type="match status" value="1"/>
</dbReference>
<accession>Q1MZM4</accession>
<keyword evidence="5" id="KW-1185">Reference proteome</keyword>
<dbReference type="RefSeq" id="WP_007016606.1">
    <property type="nucleotide sequence ID" value="NZ_AAQH01000018.1"/>
</dbReference>
<gene>
    <name evidence="4" type="ORF">RED65_05707</name>
</gene>
<dbReference type="Proteomes" id="UP000004263">
    <property type="component" value="Unassembled WGS sequence"/>
</dbReference>
<name>Q1MZM4_9GAMM</name>
<dbReference type="EC" id="4.2.1.17" evidence="4"/>
<proteinExistence type="predicted"/>
<dbReference type="CDD" id="cd06558">
    <property type="entry name" value="crotonase-like"/>
    <property type="match status" value="1"/>
</dbReference>
<sequence>MISTDIENRILTIAFDRADKKNAITNEMYLAAEKALIDSVDNQDVRVVLFKGEGGDFTSGNDLVDFIKNPPQGDEPPVLKFLLALARYPKPVVAAVTGLAVGIGTTMLAHCDYVVAAEDARFKLPFVDLGVCPEGGSSLLFPNMMGHSLAAELLMLADMFGTQKADKAGLLNEVVAHEEVLPLAQKVAVKYAQKAPNAVRTTKAMLKKQYLTELEARVTEEIHSFGNLLAGPEAKEALQAFMEKRKPDFSQF</sequence>
<dbReference type="InterPro" id="IPR001753">
    <property type="entry name" value="Enoyl-CoA_hydra/iso"/>
</dbReference>
<comment type="subcellular location">
    <subcellularLocation>
        <location evidence="1">Peroxisome</location>
    </subcellularLocation>
</comment>
<dbReference type="EMBL" id="AAQH01000018">
    <property type="protein sequence ID" value="EAT11387.1"/>
    <property type="molecule type" value="Genomic_DNA"/>
</dbReference>
<evidence type="ECO:0000256" key="1">
    <source>
        <dbReference type="ARBA" id="ARBA00004275"/>
    </source>
</evidence>
<reference evidence="4 5" key="1">
    <citation type="submission" date="2006-03" db="EMBL/GenBank/DDBJ databases">
        <authorList>
            <person name="Pinhassi J."/>
            <person name="Pedros-Alio C."/>
            <person name="Ferriera S."/>
            <person name="Johnson J."/>
            <person name="Kravitz S."/>
            <person name="Halpern A."/>
            <person name="Remington K."/>
            <person name="Beeson K."/>
            <person name="Tran B."/>
            <person name="Rogers Y.-H."/>
            <person name="Friedman R."/>
            <person name="Venter J.C."/>
        </authorList>
    </citation>
    <scope>NUCLEOTIDE SEQUENCE [LARGE SCALE GENOMIC DNA]</scope>
    <source>
        <strain evidence="4 5">RED65</strain>
    </source>
</reference>
<organism evidence="4 5">
    <name type="scientific">Bermanella marisrubri</name>
    <dbReference type="NCBI Taxonomy" id="207949"/>
    <lineage>
        <taxon>Bacteria</taxon>
        <taxon>Pseudomonadati</taxon>
        <taxon>Pseudomonadota</taxon>
        <taxon>Gammaproteobacteria</taxon>
        <taxon>Oceanospirillales</taxon>
        <taxon>Oceanospirillaceae</taxon>
        <taxon>Bermanella</taxon>
    </lineage>
</organism>
<comment type="caution">
    <text evidence="4">The sequence shown here is derived from an EMBL/GenBank/DDBJ whole genome shotgun (WGS) entry which is preliminary data.</text>
</comment>
<evidence type="ECO:0000313" key="4">
    <source>
        <dbReference type="EMBL" id="EAT11387.1"/>
    </source>
</evidence>
<dbReference type="GO" id="GO:0004300">
    <property type="term" value="F:enoyl-CoA hydratase activity"/>
    <property type="evidence" value="ECO:0007669"/>
    <property type="project" value="UniProtKB-EC"/>
</dbReference>
<protein>
    <submittedName>
        <fullName evidence="4">Enoyl-CoA hydratase</fullName>
        <ecNumber evidence="4">4.2.1.17</ecNumber>
    </submittedName>
</protein>
<keyword evidence="4" id="KW-0456">Lyase</keyword>
<dbReference type="AlphaFoldDB" id="Q1MZM4"/>
<dbReference type="Gene3D" id="3.90.226.10">
    <property type="entry name" value="2-enoyl-CoA Hydratase, Chain A, domain 1"/>
    <property type="match status" value="1"/>
</dbReference>
<evidence type="ECO:0000313" key="5">
    <source>
        <dbReference type="Proteomes" id="UP000004263"/>
    </source>
</evidence>
<dbReference type="InterPro" id="IPR051053">
    <property type="entry name" value="ECH/Chromodomain_protein"/>
</dbReference>
<dbReference type="PANTHER" id="PTHR43684">
    <property type="match status" value="1"/>
</dbReference>
<dbReference type="GO" id="GO:0004165">
    <property type="term" value="F:delta(3)-delta(2)-enoyl-CoA isomerase activity"/>
    <property type="evidence" value="ECO:0007669"/>
    <property type="project" value="UniProtKB-ARBA"/>
</dbReference>
<keyword evidence="2" id="KW-0576">Peroxisome</keyword>
<dbReference type="PANTHER" id="PTHR43684:SF1">
    <property type="entry name" value="ENOYL-COA DELTA ISOMERASE 2"/>
    <property type="match status" value="1"/>
</dbReference>
<dbReference type="HOGENOM" id="CLU_009834_7_2_6"/>
<evidence type="ECO:0000256" key="3">
    <source>
        <dbReference type="ARBA" id="ARBA00023235"/>
    </source>
</evidence>
<keyword evidence="3" id="KW-0413">Isomerase</keyword>
<dbReference type="InterPro" id="IPR029045">
    <property type="entry name" value="ClpP/crotonase-like_dom_sf"/>
</dbReference>
<dbReference type="OrthoDB" id="9797151at2"/>
<evidence type="ECO:0000256" key="2">
    <source>
        <dbReference type="ARBA" id="ARBA00023140"/>
    </source>
</evidence>
<dbReference type="STRING" id="207949.RED65_05707"/>
<dbReference type="Pfam" id="PF00378">
    <property type="entry name" value="ECH_1"/>
    <property type="match status" value="1"/>
</dbReference>